<dbReference type="GO" id="GO:1902936">
    <property type="term" value="F:phosphatidylinositol bisphosphate binding"/>
    <property type="evidence" value="ECO:0007669"/>
    <property type="project" value="TreeGrafter"/>
</dbReference>
<dbReference type="EMBL" id="JAPXFL010000002">
    <property type="protein sequence ID" value="KAK9510161.1"/>
    <property type="molecule type" value="Genomic_DNA"/>
</dbReference>
<dbReference type="Gene3D" id="1.10.8.20">
    <property type="entry name" value="N-terminal domain of phosphatidylinositol transfer protein sec14p"/>
    <property type="match status" value="1"/>
</dbReference>
<dbReference type="PANTHER" id="PTHR10174:SF130">
    <property type="entry name" value="ALPHA-TOCOPHEROL TRANSFER PROTEIN-LIKE"/>
    <property type="match status" value="1"/>
</dbReference>
<comment type="caution">
    <text evidence="3">The sequence shown here is derived from an EMBL/GenBank/DDBJ whole genome shotgun (WGS) entry which is preliminary data.</text>
</comment>
<dbReference type="Proteomes" id="UP001461498">
    <property type="component" value="Unassembled WGS sequence"/>
</dbReference>
<name>A0AAW1DHH6_9HEMI</name>
<feature type="domain" description="CRAL-TRIO" evidence="2">
    <location>
        <begin position="81"/>
        <end position="243"/>
    </location>
</feature>
<dbReference type="PROSITE" id="PS50191">
    <property type="entry name" value="CRAL_TRIO"/>
    <property type="match status" value="1"/>
</dbReference>
<dbReference type="InterPro" id="IPR011074">
    <property type="entry name" value="CRAL/TRIO_N_dom"/>
</dbReference>
<protein>
    <recommendedName>
        <fullName evidence="2">CRAL-TRIO domain-containing protein</fullName>
    </recommendedName>
</protein>
<dbReference type="CDD" id="cd00170">
    <property type="entry name" value="SEC14"/>
    <property type="match status" value="1"/>
</dbReference>
<dbReference type="SMART" id="SM00516">
    <property type="entry name" value="SEC14"/>
    <property type="match status" value="1"/>
</dbReference>
<dbReference type="SUPFAM" id="SSF46938">
    <property type="entry name" value="CRAL/TRIO N-terminal domain"/>
    <property type="match status" value="1"/>
</dbReference>
<keyword evidence="4" id="KW-1185">Reference proteome</keyword>
<dbReference type="GO" id="GO:0016020">
    <property type="term" value="C:membrane"/>
    <property type="evidence" value="ECO:0007669"/>
    <property type="project" value="TreeGrafter"/>
</dbReference>
<dbReference type="PANTHER" id="PTHR10174">
    <property type="entry name" value="ALPHA-TOCOPHEROL TRANSFER PROTEIN-RELATED"/>
    <property type="match status" value="1"/>
</dbReference>
<dbReference type="SMART" id="SM01100">
    <property type="entry name" value="CRAL_TRIO_N"/>
    <property type="match status" value="1"/>
</dbReference>
<dbReference type="SUPFAM" id="SSF52087">
    <property type="entry name" value="CRAL/TRIO domain"/>
    <property type="match status" value="1"/>
</dbReference>
<evidence type="ECO:0000313" key="4">
    <source>
        <dbReference type="Proteomes" id="UP001461498"/>
    </source>
</evidence>
<reference evidence="3 4" key="1">
    <citation type="submission" date="2022-12" db="EMBL/GenBank/DDBJ databases">
        <title>Chromosome-level genome assembly of true bugs.</title>
        <authorList>
            <person name="Ma L."/>
            <person name="Li H."/>
        </authorList>
    </citation>
    <scope>NUCLEOTIDE SEQUENCE [LARGE SCALE GENOMIC DNA]</scope>
    <source>
        <strain evidence="3">Lab_2022b</strain>
    </source>
</reference>
<evidence type="ECO:0000259" key="2">
    <source>
        <dbReference type="PROSITE" id="PS50191"/>
    </source>
</evidence>
<dbReference type="PRINTS" id="PR00180">
    <property type="entry name" value="CRETINALDHBP"/>
</dbReference>
<accession>A0AAW1DHH6</accession>
<dbReference type="AlphaFoldDB" id="A0AAW1DHH6"/>
<sequence>MVTTDVVKTPTLDELENIIEAVRKLVLEERQLRCSTSDSFLIRFIKASEYDVQKSYQLVKDYFRAKKDYPDVFVFKAPSFYISVFSRLELGFVVPGVDFNGRRIIVLRLGNIDPMRESWTNLMQSATVALESLSLEADVQDRGVNLIFDCTNFSLKIMKWATPHKMHVVMKFLQESIPMRFVMYHIVNAPIIFNIFFRAVKPFMNEEFIRKLNWHYTPFITLHKYIDAALIPKNIGGTLDDNELKTWYEFTLEKEHIFKEYHSMGYT</sequence>
<proteinExistence type="predicted"/>
<evidence type="ECO:0000313" key="3">
    <source>
        <dbReference type="EMBL" id="KAK9510161.1"/>
    </source>
</evidence>
<keyword evidence="1" id="KW-0472">Membrane</keyword>
<dbReference type="InterPro" id="IPR036865">
    <property type="entry name" value="CRAL-TRIO_dom_sf"/>
</dbReference>
<dbReference type="InterPro" id="IPR001251">
    <property type="entry name" value="CRAL-TRIO_dom"/>
</dbReference>
<dbReference type="Gene3D" id="3.40.525.10">
    <property type="entry name" value="CRAL-TRIO lipid binding domain"/>
    <property type="match status" value="1"/>
</dbReference>
<keyword evidence="1" id="KW-0812">Transmembrane</keyword>
<dbReference type="Pfam" id="PF00650">
    <property type="entry name" value="CRAL_TRIO"/>
    <property type="match status" value="1"/>
</dbReference>
<gene>
    <name evidence="3" type="ORF">O3M35_005003</name>
</gene>
<dbReference type="InterPro" id="IPR036273">
    <property type="entry name" value="CRAL/TRIO_N_dom_sf"/>
</dbReference>
<evidence type="ECO:0000256" key="1">
    <source>
        <dbReference type="SAM" id="Phobius"/>
    </source>
</evidence>
<keyword evidence="1" id="KW-1133">Transmembrane helix</keyword>
<organism evidence="3 4">
    <name type="scientific">Rhynocoris fuscipes</name>
    <dbReference type="NCBI Taxonomy" id="488301"/>
    <lineage>
        <taxon>Eukaryota</taxon>
        <taxon>Metazoa</taxon>
        <taxon>Ecdysozoa</taxon>
        <taxon>Arthropoda</taxon>
        <taxon>Hexapoda</taxon>
        <taxon>Insecta</taxon>
        <taxon>Pterygota</taxon>
        <taxon>Neoptera</taxon>
        <taxon>Paraneoptera</taxon>
        <taxon>Hemiptera</taxon>
        <taxon>Heteroptera</taxon>
        <taxon>Panheteroptera</taxon>
        <taxon>Cimicomorpha</taxon>
        <taxon>Reduviidae</taxon>
        <taxon>Harpactorinae</taxon>
        <taxon>Harpactorini</taxon>
        <taxon>Rhynocoris</taxon>
    </lineage>
</organism>
<feature type="transmembrane region" description="Helical" evidence="1">
    <location>
        <begin position="181"/>
        <end position="200"/>
    </location>
</feature>